<name>A0A1S6HW78_9GAMM</name>
<keyword evidence="2" id="KW-1185">Reference proteome</keyword>
<accession>A0A1S6HW78</accession>
<gene>
    <name evidence="1" type="ORF">Sps_04732</name>
</gene>
<evidence type="ECO:0000313" key="2">
    <source>
        <dbReference type="Proteomes" id="UP000189545"/>
    </source>
</evidence>
<proteinExistence type="predicted"/>
<dbReference type="Proteomes" id="UP000189545">
    <property type="component" value="Chromosome"/>
</dbReference>
<dbReference type="STRING" id="225848.Sps_04732"/>
<dbReference type="EMBL" id="CP014782">
    <property type="protein sequence ID" value="AQS39815.1"/>
    <property type="molecule type" value="Genomic_DNA"/>
</dbReference>
<protein>
    <submittedName>
        <fullName evidence="1">Uncharacterized protein</fullName>
    </submittedName>
</protein>
<organism evidence="1 2">
    <name type="scientific">Shewanella psychrophila</name>
    <dbReference type="NCBI Taxonomy" id="225848"/>
    <lineage>
        <taxon>Bacteria</taxon>
        <taxon>Pseudomonadati</taxon>
        <taxon>Pseudomonadota</taxon>
        <taxon>Gammaproteobacteria</taxon>
        <taxon>Alteromonadales</taxon>
        <taxon>Shewanellaceae</taxon>
        <taxon>Shewanella</taxon>
    </lineage>
</organism>
<dbReference type="AlphaFoldDB" id="A0A1S6HW78"/>
<sequence length="45" mass="5252">MIKVIDLFLDLTLLTLTYMNTGGCIQEKKAYYIFSTEDSIRSQHH</sequence>
<reference evidence="1 2" key="1">
    <citation type="submission" date="2016-03" db="EMBL/GenBank/DDBJ databases">
        <title>Complete genome sequence of Shewanella psychrophila WP2, a deep sea bacterium isolated from west Pacific sediment.</title>
        <authorList>
            <person name="Xu G."/>
            <person name="Jian H."/>
        </authorList>
    </citation>
    <scope>NUCLEOTIDE SEQUENCE [LARGE SCALE GENOMIC DNA]</scope>
    <source>
        <strain evidence="1 2">WP2</strain>
    </source>
</reference>
<evidence type="ECO:0000313" key="1">
    <source>
        <dbReference type="EMBL" id="AQS39815.1"/>
    </source>
</evidence>
<dbReference type="KEGG" id="spsw:Sps_04732"/>